<keyword evidence="1" id="KW-0175">Coiled coil</keyword>
<feature type="coiled-coil region" evidence="1">
    <location>
        <begin position="353"/>
        <end position="387"/>
    </location>
</feature>
<keyword evidence="4" id="KW-1185">Reference proteome</keyword>
<accession>A0A8S3XUI2</accession>
<feature type="coiled-coil region" evidence="1">
    <location>
        <begin position="96"/>
        <end position="130"/>
    </location>
</feature>
<dbReference type="AlphaFoldDB" id="A0A8S3XUI2"/>
<name>A0A8S3XUI2_PARAO</name>
<reference evidence="3" key="1">
    <citation type="submission" date="2021-04" db="EMBL/GenBank/DDBJ databases">
        <authorList>
            <person name="Tunstrom K."/>
        </authorList>
    </citation>
    <scope>NUCLEOTIDE SEQUENCE</scope>
</reference>
<dbReference type="OrthoDB" id="427960at2759"/>
<evidence type="ECO:0000313" key="3">
    <source>
        <dbReference type="EMBL" id="CAG5038582.1"/>
    </source>
</evidence>
<evidence type="ECO:0000256" key="2">
    <source>
        <dbReference type="SAM" id="MobiDB-lite"/>
    </source>
</evidence>
<feature type="region of interest" description="Disordered" evidence="2">
    <location>
        <begin position="215"/>
        <end position="338"/>
    </location>
</feature>
<feature type="compositionally biased region" description="Basic and acidic residues" evidence="2">
    <location>
        <begin position="315"/>
        <end position="326"/>
    </location>
</feature>
<feature type="compositionally biased region" description="Polar residues" evidence="2">
    <location>
        <begin position="240"/>
        <end position="250"/>
    </location>
</feature>
<sequence length="568" mass="63260">MEKYKNYKTSEGDKQAGSESDASLCSDVSRTASKSGGRSRGAKKRRITKSISSSDNEAFLKETNSETGKEVTPLMDNSGEFVVPGPEEALSMAERQVEQMAENTCLRSEIEELRKELSEIRLEMARINKTPAPPTPQVRGDKESEELISSIMRQVGDMMNARLEALEERLLPEKRVRPPLAADVRRDVVNDADILRRKSDTITKADKYAVKARIGNKKIPALEIQRGNRKGKGHEGRTTEMATNQPTESRPQPPESTEEGWTTVVRREGDKQAGSESDASLCSDVSRTASKSGGRSRGAKKRRITKSISSSDNEAFLKETNSETGKEVTPLMDNSGEFVVPGPEEALSMAERQVEQMAENTCLRSEIEELRKELSEIRLEMARINKTPAPPTPQVRGDKESEELISSIMRQVGDMMNARLEALEERLLPEKRVRPPLAADVRRDVVNDADILRRKSDTITKADKYAVKTRIGNKKIPALEIQRGNRKGKGHEGRTTEMATNQPTESRPQPPESTEEGWTTVVRRANRPADHVLGSKRCSPPKQRRKGVIVGERTPPTQPQMEEAMAVQ</sequence>
<feature type="region of interest" description="Disordered" evidence="2">
    <location>
        <begin position="472"/>
        <end position="568"/>
    </location>
</feature>
<evidence type="ECO:0000313" key="4">
    <source>
        <dbReference type="Proteomes" id="UP000691718"/>
    </source>
</evidence>
<gene>
    <name evidence="3" type="ORF">PAPOLLO_LOCUS21391</name>
</gene>
<feature type="compositionally biased region" description="Basic and acidic residues" evidence="2">
    <location>
        <begin position="58"/>
        <end position="69"/>
    </location>
</feature>
<feature type="compositionally biased region" description="Basic and acidic residues" evidence="2">
    <location>
        <begin position="1"/>
        <end position="16"/>
    </location>
</feature>
<evidence type="ECO:0000256" key="1">
    <source>
        <dbReference type="SAM" id="Coils"/>
    </source>
</evidence>
<feature type="region of interest" description="Disordered" evidence="2">
    <location>
        <begin position="1"/>
        <end position="79"/>
    </location>
</feature>
<comment type="caution">
    <text evidence="3">The sequence shown here is derived from an EMBL/GenBank/DDBJ whole genome shotgun (WGS) entry which is preliminary data.</text>
</comment>
<feature type="compositionally biased region" description="Polar residues" evidence="2">
    <location>
        <begin position="274"/>
        <end position="288"/>
    </location>
</feature>
<feature type="compositionally biased region" description="Polar residues" evidence="2">
    <location>
        <begin position="497"/>
        <end position="507"/>
    </location>
</feature>
<organism evidence="3 4">
    <name type="scientific">Parnassius apollo</name>
    <name type="common">Apollo butterfly</name>
    <name type="synonym">Papilio apollo</name>
    <dbReference type="NCBI Taxonomy" id="110799"/>
    <lineage>
        <taxon>Eukaryota</taxon>
        <taxon>Metazoa</taxon>
        <taxon>Ecdysozoa</taxon>
        <taxon>Arthropoda</taxon>
        <taxon>Hexapoda</taxon>
        <taxon>Insecta</taxon>
        <taxon>Pterygota</taxon>
        <taxon>Neoptera</taxon>
        <taxon>Endopterygota</taxon>
        <taxon>Lepidoptera</taxon>
        <taxon>Glossata</taxon>
        <taxon>Ditrysia</taxon>
        <taxon>Papilionoidea</taxon>
        <taxon>Papilionidae</taxon>
        <taxon>Parnassiinae</taxon>
        <taxon>Parnassini</taxon>
        <taxon>Parnassius</taxon>
        <taxon>Parnassius</taxon>
    </lineage>
</organism>
<dbReference type="EMBL" id="CAJQZP010001315">
    <property type="protein sequence ID" value="CAG5038582.1"/>
    <property type="molecule type" value="Genomic_DNA"/>
</dbReference>
<feature type="compositionally biased region" description="Polar residues" evidence="2">
    <location>
        <begin position="17"/>
        <end position="31"/>
    </location>
</feature>
<proteinExistence type="predicted"/>
<dbReference type="Proteomes" id="UP000691718">
    <property type="component" value="Unassembled WGS sequence"/>
</dbReference>
<protein>
    <submittedName>
        <fullName evidence="3">(apollo) hypothetical protein</fullName>
    </submittedName>
</protein>